<gene>
    <name evidence="1" type="ORF">CRYO30217_01937</name>
</gene>
<dbReference type="InterPro" id="IPR011050">
    <property type="entry name" value="Pectin_lyase_fold/virulence"/>
</dbReference>
<name>A0A916JNC6_9FLAO</name>
<evidence type="ECO:0000313" key="2">
    <source>
        <dbReference type="Proteomes" id="UP000683507"/>
    </source>
</evidence>
<evidence type="ECO:0000313" key="1">
    <source>
        <dbReference type="EMBL" id="CAG5082511.1"/>
    </source>
</evidence>
<dbReference type="SUPFAM" id="SSF51126">
    <property type="entry name" value="Pectin lyase-like"/>
    <property type="match status" value="1"/>
</dbReference>
<dbReference type="RefSeq" id="WP_258542139.1">
    <property type="nucleotide sequence ID" value="NZ_OU015584.1"/>
</dbReference>
<proteinExistence type="predicted"/>
<reference evidence="1" key="1">
    <citation type="submission" date="2021-04" db="EMBL/GenBank/DDBJ databases">
        <authorList>
            <person name="Rodrigo-Torres L."/>
            <person name="Arahal R. D."/>
            <person name="Lucena T."/>
        </authorList>
    </citation>
    <scope>NUCLEOTIDE SEQUENCE</scope>
    <source>
        <strain evidence="1">AS29M-1</strain>
    </source>
</reference>
<sequence length="346" mass="37463">MKPNIALTILTLGLVQIGISQKVVTLISGGNHAFYKGSNPYQSAYNDAVDGDTIILPGGTFNAFSIDKGITILGDGYRPDSTTANDRTTVNGAFTIYENADNVHFEGIYFNNNITVQNNHKADSITLKRCEIDGSITFTGTRSTSCHSPKIIESIIRGSINLSNTYNALVSNCIIEVSVLHAYDAAIRNNIFLGSGGYLGYPYYDNAAIYYGETSLVANNIFYADAGVGIMDNTSYYLIQNNVFVITLGTYTNNTVTSNYQGQTQSGLFVNNVSGATYDYSSDFNLQLPGVYLGDDGTQCGIYGGLHPFKEGGLPFHPHYIEQTIDGFTDPSGMINVDIKVSAQDQ</sequence>
<dbReference type="KEGG" id="ptan:CRYO30217_01937"/>
<organism evidence="1 2">
    <name type="scientific">Parvicella tangerina</name>
    <dbReference type="NCBI Taxonomy" id="2829795"/>
    <lineage>
        <taxon>Bacteria</taxon>
        <taxon>Pseudomonadati</taxon>
        <taxon>Bacteroidota</taxon>
        <taxon>Flavobacteriia</taxon>
        <taxon>Flavobacteriales</taxon>
        <taxon>Parvicellaceae</taxon>
        <taxon>Parvicella</taxon>
    </lineage>
</organism>
<keyword evidence="2" id="KW-1185">Reference proteome</keyword>
<dbReference type="EMBL" id="OU015584">
    <property type="protein sequence ID" value="CAG5082511.1"/>
    <property type="molecule type" value="Genomic_DNA"/>
</dbReference>
<protein>
    <submittedName>
        <fullName evidence="1">Uncharacterized protein</fullName>
    </submittedName>
</protein>
<dbReference type="AlphaFoldDB" id="A0A916JNC6"/>
<dbReference type="Proteomes" id="UP000683507">
    <property type="component" value="Chromosome"/>
</dbReference>
<accession>A0A916JNC6</accession>